<dbReference type="PANTHER" id="PTHR43375:SF1">
    <property type="entry name" value="OROTIDINE 5'-PHOSPHATE DECARBOXYLASE"/>
    <property type="match status" value="1"/>
</dbReference>
<keyword evidence="4 7" id="KW-0665">Pyrimidine biosynthesis</keyword>
<dbReference type="RefSeq" id="WP_068714815.1">
    <property type="nucleotide sequence ID" value="NZ_LWDV01000006.1"/>
</dbReference>
<comment type="caution">
    <text evidence="9">The sequence shown here is derived from an EMBL/GenBank/DDBJ whole genome shotgun (WGS) entry which is preliminary data.</text>
</comment>
<dbReference type="CDD" id="cd04725">
    <property type="entry name" value="OMP_decarboxylase_like"/>
    <property type="match status" value="1"/>
</dbReference>
<dbReference type="PANTHER" id="PTHR43375">
    <property type="entry name" value="OROTIDINE 5'-PHOSPHATE DECARBOXYLASE"/>
    <property type="match status" value="1"/>
</dbReference>
<dbReference type="Gene3D" id="3.20.20.70">
    <property type="entry name" value="Aldolase class I"/>
    <property type="match status" value="1"/>
</dbReference>
<dbReference type="PROSITE" id="PS00156">
    <property type="entry name" value="OMPDECASE"/>
    <property type="match status" value="1"/>
</dbReference>
<dbReference type="InterPro" id="IPR011060">
    <property type="entry name" value="RibuloseP-bd_barrel"/>
</dbReference>
<evidence type="ECO:0000313" key="10">
    <source>
        <dbReference type="Proteomes" id="UP000093514"/>
    </source>
</evidence>
<dbReference type="InterPro" id="IPR013785">
    <property type="entry name" value="Aldolase_TIM"/>
</dbReference>
<proteinExistence type="inferred from homology"/>
<organism evidence="9 10">
    <name type="scientific">Orenia metallireducens</name>
    <dbReference type="NCBI Taxonomy" id="1413210"/>
    <lineage>
        <taxon>Bacteria</taxon>
        <taxon>Bacillati</taxon>
        <taxon>Bacillota</taxon>
        <taxon>Clostridia</taxon>
        <taxon>Halanaerobiales</taxon>
        <taxon>Halobacteroidaceae</taxon>
        <taxon>Orenia</taxon>
    </lineage>
</organism>
<sequence length="312" mass="34312">MNFADRLMEKVDEKRSHVCVGLDPRLDQIPTEITDKAVAEYGTTLEAVYHSILEFNQGIIDAVADYAPIVKPQMAFYEQYGHWGVKAFEKTVAYAKESGLLIINDAKRNDIGSTAQAYADGHLGSPKFWDEQKLESNSDSLTVTPYLGSDGINPFVETCSDYDKGIFVLVKTSNPSSHELQDLESEGVKIYEKIAQLVSKWGEEVIGKRGYSAVGAVVGATYPEEAAKLREIMKNSYFLVPGYGAQGGTAADVIPAFNGDGYGAIINSSRGIIFAYQQDRYSDDYQEAAREAIIEMREAINQALAKAGKISW</sequence>
<evidence type="ECO:0000256" key="6">
    <source>
        <dbReference type="ARBA" id="ARBA00049157"/>
    </source>
</evidence>
<protein>
    <recommendedName>
        <fullName evidence="7">Orotidine 5'-phosphate decarboxylase</fullName>
        <ecNumber evidence="7">4.1.1.23</ecNumber>
    </recommendedName>
    <alternativeName>
        <fullName evidence="7">OMP decarboxylase</fullName>
        <shortName evidence="7">OMPDCase</shortName>
        <shortName evidence="7">OMPdecase</shortName>
    </alternativeName>
</protein>
<evidence type="ECO:0000313" key="9">
    <source>
        <dbReference type="EMBL" id="OCL27904.1"/>
    </source>
</evidence>
<dbReference type="EC" id="4.1.1.23" evidence="7"/>
<evidence type="ECO:0000259" key="8">
    <source>
        <dbReference type="SMART" id="SM00934"/>
    </source>
</evidence>
<dbReference type="UniPathway" id="UPA00070">
    <property type="reaction ID" value="UER00120"/>
</dbReference>
<keyword evidence="10" id="KW-1185">Reference proteome</keyword>
<dbReference type="OrthoDB" id="9808470at2"/>
<dbReference type="SUPFAM" id="SSF51366">
    <property type="entry name" value="Ribulose-phoshate binding barrel"/>
    <property type="match status" value="1"/>
</dbReference>
<reference evidence="9 10" key="2">
    <citation type="submission" date="2016-08" db="EMBL/GenBank/DDBJ databases">
        <title>Orenia metallireducens sp. nov. strain Z6, a Novel Metal-reducing Firmicute from the Deep Subsurface.</title>
        <authorList>
            <person name="Maxim B.I."/>
            <person name="Kenneth K."/>
            <person name="Flynn T.M."/>
            <person name="Oloughlin E.J."/>
            <person name="Locke R.A."/>
            <person name="Weber J.R."/>
            <person name="Egan S.M."/>
            <person name="Mackie R.I."/>
            <person name="Cann I.K."/>
        </authorList>
    </citation>
    <scope>NUCLEOTIDE SEQUENCE [LARGE SCALE GENOMIC DNA]</scope>
    <source>
        <strain evidence="9 10">Z6</strain>
    </source>
</reference>
<evidence type="ECO:0000256" key="2">
    <source>
        <dbReference type="ARBA" id="ARBA00008847"/>
    </source>
</evidence>
<dbReference type="AlphaFoldDB" id="A0A1C0AC04"/>
<gene>
    <name evidence="7" type="primary">pyrF</name>
    <name evidence="9" type="ORF">U472_01500</name>
</gene>
<comment type="similarity">
    <text evidence="2 7">Belongs to the OMP decarboxylase family. Type 2 subfamily.</text>
</comment>
<dbReference type="Pfam" id="PF00215">
    <property type="entry name" value="OMPdecase"/>
    <property type="match status" value="1"/>
</dbReference>
<feature type="active site" description="Proton donor" evidence="7">
    <location>
        <position position="107"/>
    </location>
</feature>
<reference evidence="10" key="1">
    <citation type="submission" date="2016-07" db="EMBL/GenBank/DDBJ databases">
        <authorList>
            <person name="Florea S."/>
            <person name="Webb J.S."/>
            <person name="Jaromczyk J."/>
            <person name="Schardl C.L."/>
        </authorList>
    </citation>
    <scope>NUCLEOTIDE SEQUENCE [LARGE SCALE GENOMIC DNA]</scope>
    <source>
        <strain evidence="10">Z6</strain>
    </source>
</reference>
<keyword evidence="3 7" id="KW-0210">Decarboxylase</keyword>
<dbReference type="GO" id="GO:0006207">
    <property type="term" value="P:'de novo' pyrimidine nucleobase biosynthetic process"/>
    <property type="evidence" value="ECO:0007669"/>
    <property type="project" value="InterPro"/>
</dbReference>
<dbReference type="NCBIfam" id="TIGR02127">
    <property type="entry name" value="pyrF_sub2"/>
    <property type="match status" value="1"/>
</dbReference>
<evidence type="ECO:0000256" key="1">
    <source>
        <dbReference type="ARBA" id="ARBA00004861"/>
    </source>
</evidence>
<dbReference type="FunFam" id="3.20.20.70:FF:000246">
    <property type="entry name" value="Orotidine 5'-phosphate decarboxylase"/>
    <property type="match status" value="1"/>
</dbReference>
<evidence type="ECO:0000256" key="7">
    <source>
        <dbReference type="HAMAP-Rule" id="MF_01215"/>
    </source>
</evidence>
<dbReference type="InterPro" id="IPR011995">
    <property type="entry name" value="OMPdecase_type-2"/>
</dbReference>
<dbReference type="GO" id="GO:0004590">
    <property type="term" value="F:orotidine-5'-phosphate decarboxylase activity"/>
    <property type="evidence" value="ECO:0007669"/>
    <property type="project" value="UniProtKB-UniRule"/>
</dbReference>
<keyword evidence="5 7" id="KW-0456">Lyase</keyword>
<evidence type="ECO:0000256" key="4">
    <source>
        <dbReference type="ARBA" id="ARBA00022975"/>
    </source>
</evidence>
<dbReference type="InterPro" id="IPR018089">
    <property type="entry name" value="OMPdecase_AS"/>
</dbReference>
<dbReference type="SMART" id="SM00934">
    <property type="entry name" value="OMPdecase"/>
    <property type="match status" value="1"/>
</dbReference>
<dbReference type="EMBL" id="LWDV01000006">
    <property type="protein sequence ID" value="OCL27904.1"/>
    <property type="molecule type" value="Genomic_DNA"/>
</dbReference>
<dbReference type="InterPro" id="IPR001754">
    <property type="entry name" value="OMPdeCOase_dom"/>
</dbReference>
<dbReference type="GO" id="GO:0044205">
    <property type="term" value="P:'de novo' UMP biosynthetic process"/>
    <property type="evidence" value="ECO:0007669"/>
    <property type="project" value="UniProtKB-UniRule"/>
</dbReference>
<accession>A0A1C0AC04</accession>
<comment type="pathway">
    <text evidence="1 7">Pyrimidine metabolism; UMP biosynthesis via de novo pathway; UMP from orotate: step 2/2.</text>
</comment>
<comment type="catalytic activity">
    <reaction evidence="6 7">
        <text>orotidine 5'-phosphate + H(+) = UMP + CO2</text>
        <dbReference type="Rhea" id="RHEA:11596"/>
        <dbReference type="ChEBI" id="CHEBI:15378"/>
        <dbReference type="ChEBI" id="CHEBI:16526"/>
        <dbReference type="ChEBI" id="CHEBI:57538"/>
        <dbReference type="ChEBI" id="CHEBI:57865"/>
        <dbReference type="EC" id="4.1.1.23"/>
    </reaction>
</comment>
<dbReference type="Proteomes" id="UP000093514">
    <property type="component" value="Unassembled WGS sequence"/>
</dbReference>
<feature type="domain" description="Orotidine 5'-phosphate decarboxylase" evidence="8">
    <location>
        <begin position="17"/>
        <end position="292"/>
    </location>
</feature>
<name>A0A1C0AC04_9FIRM</name>
<evidence type="ECO:0000256" key="5">
    <source>
        <dbReference type="ARBA" id="ARBA00023239"/>
    </source>
</evidence>
<dbReference type="HAMAP" id="MF_01215">
    <property type="entry name" value="OMPdecase_type2"/>
    <property type="match status" value="1"/>
</dbReference>
<evidence type="ECO:0000256" key="3">
    <source>
        <dbReference type="ARBA" id="ARBA00022793"/>
    </source>
</evidence>